<feature type="transmembrane region" description="Helical" evidence="1">
    <location>
        <begin position="21"/>
        <end position="43"/>
    </location>
</feature>
<dbReference type="EMBL" id="JRVC01000012">
    <property type="protein sequence ID" value="KHS45619.1"/>
    <property type="molecule type" value="Genomic_DNA"/>
</dbReference>
<keyword evidence="1" id="KW-0472">Membrane</keyword>
<protein>
    <submittedName>
        <fullName evidence="2">TadE-like protein</fullName>
    </submittedName>
</protein>
<comment type="caution">
    <text evidence="2">The sequence shown here is derived from an EMBL/GenBank/DDBJ whole genome shotgun (WGS) entry which is preliminary data.</text>
</comment>
<keyword evidence="1" id="KW-1133">Transmembrane helix</keyword>
<accession>A0A0B8ZH51</accession>
<gene>
    <name evidence="2" type="ORF">NJ75_02638</name>
</gene>
<dbReference type="Proteomes" id="UP000031338">
    <property type="component" value="Unassembled WGS sequence"/>
</dbReference>
<evidence type="ECO:0000313" key="3">
    <source>
        <dbReference type="Proteomes" id="UP000031338"/>
    </source>
</evidence>
<dbReference type="STRING" id="48936.NJ75_02638"/>
<dbReference type="AlphaFoldDB" id="A0A0B8ZH51"/>
<keyword evidence="1" id="KW-0812">Transmembrane</keyword>
<dbReference type="RefSeq" id="WP_052242467.1">
    <property type="nucleotide sequence ID" value="NZ_JRVC01000012.1"/>
</dbReference>
<proteinExistence type="predicted"/>
<reference evidence="2 3" key="1">
    <citation type="submission" date="2014-10" db="EMBL/GenBank/DDBJ databases">
        <title>Draft genome sequence of Novosphingobium subterraneum DSM 12447.</title>
        <authorList>
            <person name="Gan H.M."/>
            <person name="Gan H.Y."/>
            <person name="Savka M.A."/>
        </authorList>
    </citation>
    <scope>NUCLEOTIDE SEQUENCE [LARGE SCALE GENOMIC DNA]</scope>
    <source>
        <strain evidence="2 3">DSM 12447</strain>
    </source>
</reference>
<organism evidence="2 3">
    <name type="scientific">Novosphingobium subterraneum</name>
    <dbReference type="NCBI Taxonomy" id="48936"/>
    <lineage>
        <taxon>Bacteria</taxon>
        <taxon>Pseudomonadati</taxon>
        <taxon>Pseudomonadota</taxon>
        <taxon>Alphaproteobacteria</taxon>
        <taxon>Sphingomonadales</taxon>
        <taxon>Sphingomonadaceae</taxon>
        <taxon>Novosphingobium</taxon>
    </lineage>
</organism>
<evidence type="ECO:0000256" key="1">
    <source>
        <dbReference type="SAM" id="Phobius"/>
    </source>
</evidence>
<name>A0A0B8ZH51_9SPHN</name>
<sequence length="222" mass="23726">MLKTFAARFGHCAKGLARDRSGVSVVEFAIITPFILSIALYGLEVAYMNSVDMKISEIALSLADNASRIGQTDNSVVTPTVSEADINEVMRGAQEQAAGLDFATRGRIILSSLERDAATGKQYIRWQRCYGQLSRQSAYGNDSTQNGLNGAALAGMGSGPTKITASANSAVMFVEVYYQHHGLMGDLFVDNPVMRKEGAFLIRDNRNLTPGVTGTGGAYPCG</sequence>
<evidence type="ECO:0000313" key="2">
    <source>
        <dbReference type="EMBL" id="KHS45619.1"/>
    </source>
</evidence>
<keyword evidence="3" id="KW-1185">Reference proteome</keyword>
<dbReference type="PATRIC" id="fig|48936.3.peg.2646"/>